<evidence type="ECO:0000259" key="1">
    <source>
        <dbReference type="SMART" id="SM00731"/>
    </source>
</evidence>
<accession>A0ABR7QZV7</accession>
<dbReference type="RefSeq" id="WP_187756172.1">
    <property type="nucleotide sequence ID" value="NZ_JABURY010000020.1"/>
</dbReference>
<dbReference type="Proteomes" id="UP000651208">
    <property type="component" value="Unassembled WGS sequence"/>
</dbReference>
<gene>
    <name evidence="2" type="ORF">FcAc13_10465</name>
</gene>
<keyword evidence="2" id="KW-0645">Protease</keyword>
<organism evidence="2 3">
    <name type="scientific">Frischella japonica</name>
    <dbReference type="NCBI Taxonomy" id="2741544"/>
    <lineage>
        <taxon>Bacteria</taxon>
        <taxon>Pseudomonadati</taxon>
        <taxon>Pseudomonadota</taxon>
        <taxon>Gammaproteobacteria</taxon>
        <taxon>Orbales</taxon>
        <taxon>Orbaceae</taxon>
        <taxon>Frischella</taxon>
    </lineage>
</organism>
<keyword evidence="3" id="KW-1185">Reference proteome</keyword>
<dbReference type="GO" id="GO:0008237">
    <property type="term" value="F:metallopeptidase activity"/>
    <property type="evidence" value="ECO:0007669"/>
    <property type="project" value="UniProtKB-KW"/>
</dbReference>
<sequence length="174" mass="20645">MNHSKVPILLHNQVISCLKKHISLANLFFKTDINEPLIQYKNKGSIAGSAILSKWQIQINSIMLIEHKLDFIYEVIPHELAHLIVYQQYGRVSPHGKEWQFVMQAVFNCVPKRTHEFTIPLSIQKKRYRYICQCQDYWLTTIRHNRIQHQKAKYYCKLCHTLLQLNKNDVNNSE</sequence>
<keyword evidence="2" id="KW-0378">Hydrolase</keyword>
<dbReference type="InterPro" id="IPR006640">
    <property type="entry name" value="SprT-like_domain"/>
</dbReference>
<dbReference type="NCBIfam" id="NF003421">
    <property type="entry name" value="PRK04860.1"/>
    <property type="match status" value="1"/>
</dbReference>
<dbReference type="PANTHER" id="PTHR38773">
    <property type="entry name" value="PROTEIN SPRT"/>
    <property type="match status" value="1"/>
</dbReference>
<evidence type="ECO:0000313" key="2">
    <source>
        <dbReference type="EMBL" id="MBC9131725.1"/>
    </source>
</evidence>
<keyword evidence="2" id="KW-0482">Metalloprotease</keyword>
<comment type="caution">
    <text evidence="2">The sequence shown here is derived from an EMBL/GenBank/DDBJ whole genome shotgun (WGS) entry which is preliminary data.</text>
</comment>
<feature type="domain" description="SprT-like" evidence="1">
    <location>
        <begin position="16"/>
        <end position="166"/>
    </location>
</feature>
<dbReference type="EMBL" id="JABURY010000020">
    <property type="protein sequence ID" value="MBC9131725.1"/>
    <property type="molecule type" value="Genomic_DNA"/>
</dbReference>
<dbReference type="SMART" id="SM00731">
    <property type="entry name" value="SprT"/>
    <property type="match status" value="1"/>
</dbReference>
<evidence type="ECO:0000313" key="3">
    <source>
        <dbReference type="Proteomes" id="UP000651208"/>
    </source>
</evidence>
<reference evidence="2 3" key="1">
    <citation type="submission" date="2020-06" db="EMBL/GenBank/DDBJ databases">
        <title>Frischella cerana isolated from Apis cerana gut homogenate.</title>
        <authorList>
            <person name="Wolter L.A."/>
            <person name="Suenami S."/>
            <person name="Miyazaki R."/>
        </authorList>
    </citation>
    <scope>NUCLEOTIDE SEQUENCE [LARGE SCALE GENOMIC DNA]</scope>
    <source>
        <strain evidence="2 3">Ac13</strain>
    </source>
</reference>
<protein>
    <submittedName>
        <fullName evidence="2">SprT family zinc-dependent metalloprotease</fullName>
    </submittedName>
</protein>
<dbReference type="PANTHER" id="PTHR38773:SF1">
    <property type="entry name" value="PROTEIN SPRT"/>
    <property type="match status" value="1"/>
</dbReference>
<proteinExistence type="predicted"/>
<dbReference type="Pfam" id="PF10263">
    <property type="entry name" value="SprT-like"/>
    <property type="match status" value="1"/>
</dbReference>
<name>A0ABR7QZV7_9GAMM</name>